<organism evidence="1 2">
    <name type="scientific">Phytophthora fragariae</name>
    <dbReference type="NCBI Taxonomy" id="53985"/>
    <lineage>
        <taxon>Eukaryota</taxon>
        <taxon>Sar</taxon>
        <taxon>Stramenopiles</taxon>
        <taxon>Oomycota</taxon>
        <taxon>Peronosporomycetes</taxon>
        <taxon>Peronosporales</taxon>
        <taxon>Peronosporaceae</taxon>
        <taxon>Phytophthora</taxon>
    </lineage>
</organism>
<comment type="caution">
    <text evidence="1">The sequence shown here is derived from an EMBL/GenBank/DDBJ whole genome shotgun (WGS) entry which is preliminary data.</text>
</comment>
<protein>
    <submittedName>
        <fullName evidence="1">Uncharacterized protein</fullName>
    </submittedName>
</protein>
<dbReference type="AlphaFoldDB" id="A0A6G0LPC1"/>
<evidence type="ECO:0000313" key="2">
    <source>
        <dbReference type="Proteomes" id="UP000488956"/>
    </source>
</evidence>
<gene>
    <name evidence="1" type="ORF">PF010_g5556</name>
</gene>
<name>A0A6G0LPC1_9STRA</name>
<dbReference type="EMBL" id="QXFX01000209">
    <property type="protein sequence ID" value="KAE9125607.1"/>
    <property type="molecule type" value="Genomic_DNA"/>
</dbReference>
<proteinExistence type="predicted"/>
<sequence>MLDHQIVDGAWVDNDTGFALLLANGQMSVGAVNDTGCIELLAISTPSTMSKRLSLSALLGKAVSAALQLVWVAQEKQLVVDFGTGCEESDGLERMRSGTSEIETYSLCTGSP</sequence>
<accession>A0A6G0LPC1</accession>
<evidence type="ECO:0000313" key="1">
    <source>
        <dbReference type="EMBL" id="KAE9125607.1"/>
    </source>
</evidence>
<dbReference type="Proteomes" id="UP000488956">
    <property type="component" value="Unassembled WGS sequence"/>
</dbReference>
<reference evidence="1 2" key="1">
    <citation type="submission" date="2018-09" db="EMBL/GenBank/DDBJ databases">
        <title>Genomic investigation of the strawberry pathogen Phytophthora fragariae indicates pathogenicity is determined by transcriptional variation in three key races.</title>
        <authorList>
            <person name="Adams T.M."/>
            <person name="Armitage A.D."/>
            <person name="Sobczyk M.K."/>
            <person name="Bates H.J."/>
            <person name="Dunwell J.M."/>
            <person name="Nellist C.F."/>
            <person name="Harrison R.J."/>
        </authorList>
    </citation>
    <scope>NUCLEOTIDE SEQUENCE [LARGE SCALE GENOMIC DNA]</scope>
    <source>
        <strain evidence="1 2">ONT-3</strain>
    </source>
</reference>